<organism evidence="2 3">
    <name type="scientific">Apiospora hydei</name>
    <dbReference type="NCBI Taxonomy" id="1337664"/>
    <lineage>
        <taxon>Eukaryota</taxon>
        <taxon>Fungi</taxon>
        <taxon>Dikarya</taxon>
        <taxon>Ascomycota</taxon>
        <taxon>Pezizomycotina</taxon>
        <taxon>Sordariomycetes</taxon>
        <taxon>Xylariomycetidae</taxon>
        <taxon>Amphisphaeriales</taxon>
        <taxon>Apiosporaceae</taxon>
        <taxon>Apiospora</taxon>
    </lineage>
</organism>
<dbReference type="Pfam" id="PF20055">
    <property type="entry name" value="DUF6454"/>
    <property type="match status" value="1"/>
</dbReference>
<keyword evidence="3" id="KW-1185">Reference proteome</keyword>
<feature type="compositionally biased region" description="Basic and acidic residues" evidence="1">
    <location>
        <begin position="141"/>
        <end position="152"/>
    </location>
</feature>
<accession>A0ABR1WM46</accession>
<evidence type="ECO:0000256" key="1">
    <source>
        <dbReference type="SAM" id="MobiDB-lite"/>
    </source>
</evidence>
<reference evidence="2 3" key="1">
    <citation type="submission" date="2023-01" db="EMBL/GenBank/DDBJ databases">
        <title>Analysis of 21 Apiospora genomes using comparative genomics revels a genus with tremendous synthesis potential of carbohydrate active enzymes and secondary metabolites.</title>
        <authorList>
            <person name="Sorensen T."/>
        </authorList>
    </citation>
    <scope>NUCLEOTIDE SEQUENCE [LARGE SCALE GENOMIC DNA]</scope>
    <source>
        <strain evidence="2 3">CBS 114990</strain>
    </source>
</reference>
<evidence type="ECO:0000313" key="2">
    <source>
        <dbReference type="EMBL" id="KAK8084586.1"/>
    </source>
</evidence>
<gene>
    <name evidence="2" type="ORF">PG997_005857</name>
</gene>
<dbReference type="GeneID" id="92043232"/>
<protein>
    <submittedName>
        <fullName evidence="2">Uncharacterized protein</fullName>
    </submittedName>
</protein>
<comment type="caution">
    <text evidence="2">The sequence shown here is derived from an EMBL/GenBank/DDBJ whole genome shotgun (WGS) entry which is preliminary data.</text>
</comment>
<proteinExistence type="predicted"/>
<dbReference type="EMBL" id="JAQQWN010000005">
    <property type="protein sequence ID" value="KAK8084586.1"/>
    <property type="molecule type" value="Genomic_DNA"/>
</dbReference>
<feature type="region of interest" description="Disordered" evidence="1">
    <location>
        <begin position="109"/>
        <end position="152"/>
    </location>
</feature>
<dbReference type="InterPro" id="IPR046312">
    <property type="entry name" value="DUF6454"/>
</dbReference>
<name>A0ABR1WM46_9PEZI</name>
<dbReference type="Proteomes" id="UP001433268">
    <property type="component" value="Unassembled WGS sequence"/>
</dbReference>
<dbReference type="RefSeq" id="XP_066669095.1">
    <property type="nucleotide sequence ID" value="XM_066810172.1"/>
</dbReference>
<evidence type="ECO:0000313" key="3">
    <source>
        <dbReference type="Proteomes" id="UP001433268"/>
    </source>
</evidence>
<sequence length="152" mass="16595">MPEEYHLGGLEYDGRFLWATASQYRPTTTATLVQLDLSVPSSSSHSTTTLLGPVEPLWHIRDHQGGVIRDVSTQTLLTLNWGSRAASLWDLRDLRDPAAAPFPCSAQPHTSGVAGLGRQCDHRGTGHRRRAVHGAAGRGTEYLDGRARRADD</sequence>